<dbReference type="EMBL" id="NHTK01001211">
    <property type="protein sequence ID" value="PPR01835.1"/>
    <property type="molecule type" value="Genomic_DNA"/>
</dbReference>
<evidence type="ECO:0000256" key="2">
    <source>
        <dbReference type="SAM" id="MobiDB-lite"/>
    </source>
</evidence>
<name>A0A409YFU1_9AGAR</name>
<proteinExistence type="predicted"/>
<protein>
    <submittedName>
        <fullName evidence="3">Uncharacterized protein</fullName>
    </submittedName>
</protein>
<organism evidence="3 4">
    <name type="scientific">Panaeolus cyanescens</name>
    <dbReference type="NCBI Taxonomy" id="181874"/>
    <lineage>
        <taxon>Eukaryota</taxon>
        <taxon>Fungi</taxon>
        <taxon>Dikarya</taxon>
        <taxon>Basidiomycota</taxon>
        <taxon>Agaricomycotina</taxon>
        <taxon>Agaricomycetes</taxon>
        <taxon>Agaricomycetidae</taxon>
        <taxon>Agaricales</taxon>
        <taxon>Agaricineae</taxon>
        <taxon>Galeropsidaceae</taxon>
        <taxon>Panaeolus</taxon>
    </lineage>
</organism>
<feature type="compositionally biased region" description="Low complexity" evidence="2">
    <location>
        <begin position="18"/>
        <end position="30"/>
    </location>
</feature>
<feature type="region of interest" description="Disordered" evidence="2">
    <location>
        <begin position="1"/>
        <end position="32"/>
    </location>
</feature>
<feature type="coiled-coil region" evidence="1">
    <location>
        <begin position="543"/>
        <end position="570"/>
    </location>
</feature>
<reference evidence="3 4" key="1">
    <citation type="journal article" date="2018" name="Evol. Lett.">
        <title>Horizontal gene cluster transfer increased hallucinogenic mushroom diversity.</title>
        <authorList>
            <person name="Reynolds H.T."/>
            <person name="Vijayakumar V."/>
            <person name="Gluck-Thaler E."/>
            <person name="Korotkin H.B."/>
            <person name="Matheny P.B."/>
            <person name="Slot J.C."/>
        </authorList>
    </citation>
    <scope>NUCLEOTIDE SEQUENCE [LARGE SCALE GENOMIC DNA]</scope>
    <source>
        <strain evidence="3 4">2629</strain>
    </source>
</reference>
<comment type="caution">
    <text evidence="3">The sequence shown here is derived from an EMBL/GenBank/DDBJ whole genome shotgun (WGS) entry which is preliminary data.</text>
</comment>
<keyword evidence="1" id="KW-0175">Coiled coil</keyword>
<evidence type="ECO:0000313" key="3">
    <source>
        <dbReference type="EMBL" id="PPR01835.1"/>
    </source>
</evidence>
<keyword evidence="4" id="KW-1185">Reference proteome</keyword>
<dbReference type="Proteomes" id="UP000284842">
    <property type="component" value="Unassembled WGS sequence"/>
</dbReference>
<dbReference type="OrthoDB" id="3263746at2759"/>
<dbReference type="InParanoid" id="A0A409YFU1"/>
<gene>
    <name evidence="3" type="ORF">CVT24_001781</name>
</gene>
<evidence type="ECO:0000256" key="1">
    <source>
        <dbReference type="SAM" id="Coils"/>
    </source>
</evidence>
<accession>A0A409YFU1</accession>
<dbReference type="AlphaFoldDB" id="A0A409YFU1"/>
<evidence type="ECO:0000313" key="4">
    <source>
        <dbReference type="Proteomes" id="UP000284842"/>
    </source>
</evidence>
<sequence>MDAPSHLGLPGGYPISTNSASRQNSSNFSSDLREPVLASIAEETHPWSIDGVPQNSMWNQPWAGVAAVQESLSHHNDSDSEVPLWGGFFEPDQEPPVRQEIRDAIVAANTGTPHGAQDSDDQLSNSTDDFDNVVGPSFMNMRLTSTPPPTLPEPYHQNLTPVRRHQEIPQAEPKAKKNVKTLAQKAMLTNATEPWSVNELQEEVRRHVALLAGVYSPTDPRSKKVYPAAHELDVKTFNANRSTANGPTLNNFRIDMKHPRGKWNKHLAVLFCSNFRTAMKARNPVFSKLDDDLLTEVFLTHMKTLKTSKTTMDRAPEVIKQVESANNQKQRKTSLAKRRLEGAMWAAALDPNLVPLVDFLQSLPRRVLMDCQSDDESDHVHEEEVNRKYWVRPMAWRSPQLVYLLRLLDCFHMATRFTGNGRASRGAWPHPRTVCSSRKSYDLDPPEGLPSNMYSPVWLSTKEPGYIAQLKMQPPLQLQISPHVLNEGLRYKPKLEDKNAPLLPKDHPSLHSTTHPLIILPKSPYDTSYATMSEDHGEHTNAIHGVETKLSNLEQLLSNARAQFENCTSQISDTMKTLCDSIHLAQKTDLYASLKSIFPKEELKWITEYFPHLDSSPSTNISAIVQQAEKNCCSHIQHFLECHSSPGNLSEPELSVAICAFFLIRLVAADDADDDDASSQFPDSWKSYQPAVNNLWRDIMASSPCLKACDIFSLTIDLLRPSTWEGSEGWDSLKDIVMQRSDFYQCMEQEIVRFRSVMHDLWQRLLADFPLVPPRTTAAMLVHALHGQTIVYINADGEKDFQQIRLATRPTWAELHNLLKSFQEHLDDATSQTAAACGNMAIRIKEIQGDGDAHKAKLTAASQSQEVELLLKASSTHSNAVETFQDDIDFVPPCCLMPALDPMPTLDPIDGQDALECWKDVKAILSKVEQQCNFDDAHTDTLNQIFLELRDLESDISKSGLEFNQESTSGHVIPLLEEHPEDVRFPRQNGLKSRFGWFSYQSCDRLEDVPFHVNQFCEIRSGDLFCHRVDDNKGLTQVWIFRVEEGAPGVWDRVTWGQMVGKYRVVMRNADVPSMVGEKTWIRHYKGQKPLID</sequence>